<dbReference type="STRING" id="479434.Sthe_3080"/>
<dbReference type="InterPro" id="IPR023696">
    <property type="entry name" value="Ureohydrolase_dom_sf"/>
</dbReference>
<dbReference type="InterPro" id="IPR000286">
    <property type="entry name" value="HDACs"/>
</dbReference>
<dbReference type="RefSeq" id="WP_012873515.1">
    <property type="nucleotide sequence ID" value="NC_013524.1"/>
</dbReference>
<dbReference type="eggNOG" id="COG0123">
    <property type="taxonomic scope" value="Bacteria"/>
</dbReference>
<dbReference type="PANTHER" id="PTHR10625:SF31">
    <property type="entry name" value="HISTONE DEACETYLASE DOMAIN-CONTAINING PROTEIN"/>
    <property type="match status" value="1"/>
</dbReference>
<evidence type="ECO:0000313" key="4">
    <source>
        <dbReference type="Proteomes" id="UP000002027"/>
    </source>
</evidence>
<dbReference type="PRINTS" id="PR01270">
    <property type="entry name" value="HDASUPER"/>
</dbReference>
<dbReference type="InterPro" id="IPR037138">
    <property type="entry name" value="His_deacetylse_dom_sf"/>
</dbReference>
<dbReference type="Proteomes" id="UP000002027">
    <property type="component" value="Chromosome 2"/>
</dbReference>
<proteinExistence type="inferred from homology"/>
<reference evidence="3 4" key="2">
    <citation type="journal article" date="2010" name="Stand. Genomic Sci.">
        <title>Complete genome sequence of Desulfohalobium retbaense type strain (HR(100)).</title>
        <authorList>
            <person name="Spring S."/>
            <person name="Nolan M."/>
            <person name="Lapidus A."/>
            <person name="Glavina Del Rio T."/>
            <person name="Copeland A."/>
            <person name="Tice H."/>
            <person name="Cheng J.F."/>
            <person name="Lucas S."/>
            <person name="Land M."/>
            <person name="Chen F."/>
            <person name="Bruce D."/>
            <person name="Goodwin L."/>
            <person name="Pitluck S."/>
            <person name="Ivanova N."/>
            <person name="Mavromatis K."/>
            <person name="Mikhailova N."/>
            <person name="Pati A."/>
            <person name="Chen A."/>
            <person name="Palaniappan K."/>
            <person name="Hauser L."/>
            <person name="Chang Y.J."/>
            <person name="Jeffries C.D."/>
            <person name="Munk C."/>
            <person name="Kiss H."/>
            <person name="Chain P."/>
            <person name="Han C."/>
            <person name="Brettin T."/>
            <person name="Detter J.C."/>
            <person name="Schuler E."/>
            <person name="Goker M."/>
            <person name="Rohde M."/>
            <person name="Bristow J."/>
            <person name="Eisen J.A."/>
            <person name="Markowitz V."/>
            <person name="Hugenholtz P."/>
            <person name="Kyrpides N.C."/>
            <person name="Klenk H.P."/>
        </authorList>
    </citation>
    <scope>NUCLEOTIDE SEQUENCE [LARGE SCALE GENOMIC DNA]</scope>
    <source>
        <strain evidence="4">ATCC 49802 / DSM 20745 / S 6022</strain>
    </source>
</reference>
<dbReference type="PANTHER" id="PTHR10625">
    <property type="entry name" value="HISTONE DEACETYLASE HDAC1-RELATED"/>
    <property type="match status" value="1"/>
</dbReference>
<reference evidence="4" key="1">
    <citation type="submission" date="2009-11" db="EMBL/GenBank/DDBJ databases">
        <title>The complete chromosome 2 of Sphaerobacter thermophilus DSM 20745.</title>
        <authorList>
            <person name="Lucas S."/>
            <person name="Copeland A."/>
            <person name="Lapidus A."/>
            <person name="Glavina del Rio T."/>
            <person name="Dalin E."/>
            <person name="Tice H."/>
            <person name="Bruce D."/>
            <person name="Goodwin L."/>
            <person name="Pitluck S."/>
            <person name="Kyrpides N."/>
            <person name="Mavromatis K."/>
            <person name="Ivanova N."/>
            <person name="Mikhailova N."/>
            <person name="LaButti K.M."/>
            <person name="Clum A."/>
            <person name="Sun H.I."/>
            <person name="Brettin T."/>
            <person name="Detter J.C."/>
            <person name="Han C."/>
            <person name="Larimer F."/>
            <person name="Land M."/>
            <person name="Hauser L."/>
            <person name="Markowitz V."/>
            <person name="Cheng J.F."/>
            <person name="Hugenholtz P."/>
            <person name="Woyke T."/>
            <person name="Wu D."/>
            <person name="Steenblock K."/>
            <person name="Schneider S."/>
            <person name="Pukall R."/>
            <person name="Goeker M."/>
            <person name="Klenk H.P."/>
            <person name="Eisen J.A."/>
        </authorList>
    </citation>
    <scope>NUCLEOTIDE SEQUENCE [LARGE SCALE GENOMIC DNA]</scope>
    <source>
        <strain evidence="4">ATCC 49802 / DSM 20745 / S 6022</strain>
    </source>
</reference>
<evidence type="ECO:0000256" key="1">
    <source>
        <dbReference type="ARBA" id="ARBA00005947"/>
    </source>
</evidence>
<dbReference type="CDD" id="cd09996">
    <property type="entry name" value="HDAC_classII_1"/>
    <property type="match status" value="1"/>
</dbReference>
<feature type="domain" description="Histone deacetylase" evidence="2">
    <location>
        <begin position="39"/>
        <end position="326"/>
    </location>
</feature>
<evidence type="ECO:0000259" key="2">
    <source>
        <dbReference type="Pfam" id="PF00850"/>
    </source>
</evidence>
<dbReference type="EMBL" id="CP001824">
    <property type="protein sequence ID" value="ACZ40480.1"/>
    <property type="molecule type" value="Genomic_DNA"/>
</dbReference>
<dbReference type="Gene3D" id="3.40.800.20">
    <property type="entry name" value="Histone deacetylase domain"/>
    <property type="match status" value="1"/>
</dbReference>
<comment type="similarity">
    <text evidence="1">Belongs to the histone deacetylase family.</text>
</comment>
<dbReference type="GO" id="GO:0004407">
    <property type="term" value="F:histone deacetylase activity"/>
    <property type="evidence" value="ECO:0007669"/>
    <property type="project" value="TreeGrafter"/>
</dbReference>
<evidence type="ECO:0000313" key="3">
    <source>
        <dbReference type="EMBL" id="ACZ40480.1"/>
    </source>
</evidence>
<sequence length="375" mass="40689">MPDRSTGLVFCERYLQHNTNPYRLWRSGNPLPFVEQVDHPSNPRLAQRTKHLLDLAGLSRRMVRIEPYPATEEDVTAYHTPAYVQRVREICAAGGGDTGEGAPAAPDSYEIALLAAGGVMAAVDAVMTGQVRQCLALVRPPGHHAMADRGMGFCIFGNVAIAAHHARRRHGVERILIVDWDVHHGNGTQDAFYADPGVLFVSIHQDGLYPPGWGAVEDTGTGPGAGYTVNIPLPPGSGDAAYLAAFTRVIAPIAARFRPELVIVSAGQDASASDPLGRMCLSTEAYRRMTAVMRDIAASSADGRLVVALEGGYSEIYAPYCTLAIAEELLGERTGIEEPLNPERVAAWRTSREVSHDQEQVIERVIAVHRERWGL</sequence>
<dbReference type="HOGENOM" id="CLU_007727_8_2_0"/>
<protein>
    <submittedName>
        <fullName evidence="3">Histone deacetylase</fullName>
    </submittedName>
</protein>
<dbReference type="InParanoid" id="D1C9I7"/>
<dbReference type="KEGG" id="sti:Sthe_3080"/>
<keyword evidence="4" id="KW-1185">Reference proteome</keyword>
<accession>D1C9I7</accession>
<dbReference type="GO" id="GO:0005737">
    <property type="term" value="C:cytoplasm"/>
    <property type="evidence" value="ECO:0007669"/>
    <property type="project" value="TreeGrafter"/>
</dbReference>
<dbReference type="SUPFAM" id="SSF52768">
    <property type="entry name" value="Arginase/deacetylase"/>
    <property type="match status" value="1"/>
</dbReference>
<dbReference type="AlphaFoldDB" id="D1C9I7"/>
<dbReference type="FunCoup" id="D1C9I7">
    <property type="interactions" value="328"/>
</dbReference>
<organism evidence="3 4">
    <name type="scientific">Sphaerobacter thermophilus (strain ATCC 49802 / DSM 20745 / KCCM 41009 / NCIMB 13125 / S 6022)</name>
    <dbReference type="NCBI Taxonomy" id="479434"/>
    <lineage>
        <taxon>Bacteria</taxon>
        <taxon>Pseudomonadati</taxon>
        <taxon>Thermomicrobiota</taxon>
        <taxon>Thermomicrobia</taxon>
        <taxon>Sphaerobacterales</taxon>
        <taxon>Sphaerobacterineae</taxon>
        <taxon>Sphaerobacteraceae</taxon>
        <taxon>Sphaerobacter</taxon>
    </lineage>
</organism>
<name>D1C9I7_SPHTD</name>
<dbReference type="InterPro" id="IPR023801">
    <property type="entry name" value="His_deacetylse_dom"/>
</dbReference>
<dbReference type="GO" id="GO:0040029">
    <property type="term" value="P:epigenetic regulation of gene expression"/>
    <property type="evidence" value="ECO:0007669"/>
    <property type="project" value="TreeGrafter"/>
</dbReference>
<gene>
    <name evidence="3" type="ordered locus">Sthe_3080</name>
</gene>
<dbReference type="Pfam" id="PF00850">
    <property type="entry name" value="Hist_deacetyl"/>
    <property type="match status" value="1"/>
</dbReference>